<dbReference type="Proteomes" id="UP000887574">
    <property type="component" value="Unplaced"/>
</dbReference>
<dbReference type="WBParaSite" id="jg4082">
    <property type="protein sequence ID" value="jg4082"/>
    <property type="gene ID" value="jg4082"/>
</dbReference>
<proteinExistence type="predicted"/>
<organism evidence="1 2">
    <name type="scientific">Ditylenchus dipsaci</name>
    <dbReference type="NCBI Taxonomy" id="166011"/>
    <lineage>
        <taxon>Eukaryota</taxon>
        <taxon>Metazoa</taxon>
        <taxon>Ecdysozoa</taxon>
        <taxon>Nematoda</taxon>
        <taxon>Chromadorea</taxon>
        <taxon>Rhabditida</taxon>
        <taxon>Tylenchina</taxon>
        <taxon>Tylenchomorpha</taxon>
        <taxon>Sphaerularioidea</taxon>
        <taxon>Anguinidae</taxon>
        <taxon>Anguininae</taxon>
        <taxon>Ditylenchus</taxon>
    </lineage>
</organism>
<keyword evidence="1" id="KW-1185">Reference proteome</keyword>
<evidence type="ECO:0000313" key="1">
    <source>
        <dbReference type="Proteomes" id="UP000887574"/>
    </source>
</evidence>
<accession>A0A915E8V4</accession>
<protein>
    <submittedName>
        <fullName evidence="2">Uncharacterized protein</fullName>
    </submittedName>
</protein>
<name>A0A915E8V4_9BILA</name>
<evidence type="ECO:0000313" key="2">
    <source>
        <dbReference type="WBParaSite" id="jg4082"/>
    </source>
</evidence>
<dbReference type="AlphaFoldDB" id="A0A915E8V4"/>
<sequence>MFGVPKFPLVGNVQFQLQFDPQLTPIGVPLENLLIKWEQILVGFFEAVYIPINLLQSTLGHFPGDGGIEPVIGIDKGLRF</sequence>
<reference evidence="2" key="1">
    <citation type="submission" date="2022-11" db="UniProtKB">
        <authorList>
            <consortium name="WormBaseParasite"/>
        </authorList>
    </citation>
    <scope>IDENTIFICATION</scope>
</reference>